<dbReference type="GO" id="GO:0016226">
    <property type="term" value="P:iron-sulfur cluster assembly"/>
    <property type="evidence" value="ECO:0007669"/>
    <property type="project" value="InterPro"/>
</dbReference>
<dbReference type="SUPFAM" id="SSF82649">
    <property type="entry name" value="SufE/NifU"/>
    <property type="match status" value="1"/>
</dbReference>
<dbReference type="GO" id="GO:0005506">
    <property type="term" value="F:iron ion binding"/>
    <property type="evidence" value="ECO:0007669"/>
    <property type="project" value="InterPro"/>
</dbReference>
<gene>
    <name evidence="2" type="ORF">FJY86_03400</name>
</gene>
<dbReference type="Proteomes" id="UP000774699">
    <property type="component" value="Unassembled WGS sequence"/>
</dbReference>
<dbReference type="PANTHER" id="PTHR10093">
    <property type="entry name" value="IRON-SULFUR CLUSTER ASSEMBLY ENZYME NIFU HOMOLOG"/>
    <property type="match status" value="1"/>
</dbReference>
<dbReference type="InterPro" id="IPR002871">
    <property type="entry name" value="NIF_FeS_clus_asmbl_NifU_N"/>
</dbReference>
<name>A0A8T4C793_9ARCH</name>
<organism evidence="2 3">
    <name type="scientific">Candidatus Iainarchaeum sp</name>
    <dbReference type="NCBI Taxonomy" id="3101447"/>
    <lineage>
        <taxon>Archaea</taxon>
        <taxon>Candidatus Iainarchaeota</taxon>
        <taxon>Candidatus Iainarchaeia</taxon>
        <taxon>Candidatus Iainarchaeales</taxon>
        <taxon>Candidatus Iainarchaeaceae</taxon>
        <taxon>Candidatus Iainarchaeum</taxon>
    </lineage>
</organism>
<evidence type="ECO:0000259" key="1">
    <source>
        <dbReference type="Pfam" id="PF01592"/>
    </source>
</evidence>
<dbReference type="CDD" id="cd06664">
    <property type="entry name" value="IscU_like"/>
    <property type="match status" value="1"/>
</dbReference>
<evidence type="ECO:0000313" key="2">
    <source>
        <dbReference type="EMBL" id="MBM3282359.1"/>
    </source>
</evidence>
<sequence>MNAVTDQRDFAGEGMYREHILDHYKHPRNFGEWKTCSVSHKELNPVCGDQLSFQLNMDEKGVVKDVRFSGQGCAISIASASLLSDEIKGKTIDQINALSRDTVQELLGVTLGPSRLKCAMLSLDTVKNACQIYQKYHAGGKKHGGH</sequence>
<dbReference type="GO" id="GO:0051536">
    <property type="term" value="F:iron-sulfur cluster binding"/>
    <property type="evidence" value="ECO:0007669"/>
    <property type="project" value="InterPro"/>
</dbReference>
<proteinExistence type="predicted"/>
<dbReference type="Gene3D" id="3.90.1010.10">
    <property type="match status" value="1"/>
</dbReference>
<dbReference type="NCBIfam" id="TIGR01994">
    <property type="entry name" value="SUF_scaf_2"/>
    <property type="match status" value="1"/>
</dbReference>
<reference evidence="2" key="1">
    <citation type="submission" date="2019-03" db="EMBL/GenBank/DDBJ databases">
        <title>Lake Tanganyika Metagenome-Assembled Genomes (MAGs).</title>
        <authorList>
            <person name="Tran P."/>
        </authorList>
    </citation>
    <scope>NUCLEOTIDE SEQUENCE</scope>
    <source>
        <strain evidence="2">M_DeepCast_50m_m2_156</strain>
    </source>
</reference>
<evidence type="ECO:0000313" key="3">
    <source>
        <dbReference type="Proteomes" id="UP000774699"/>
    </source>
</evidence>
<protein>
    <submittedName>
        <fullName evidence="2">SUF system NifU family Fe-S cluster assembly protein</fullName>
    </submittedName>
</protein>
<feature type="domain" description="NIF system FeS cluster assembly NifU N-terminal" evidence="1">
    <location>
        <begin position="15"/>
        <end position="135"/>
    </location>
</feature>
<accession>A0A8T4C793</accession>
<comment type="caution">
    <text evidence="2">The sequence shown here is derived from an EMBL/GenBank/DDBJ whole genome shotgun (WGS) entry which is preliminary data.</text>
</comment>
<dbReference type="Pfam" id="PF01592">
    <property type="entry name" value="NifU_N"/>
    <property type="match status" value="1"/>
</dbReference>
<dbReference type="AlphaFoldDB" id="A0A8T4C793"/>
<dbReference type="EMBL" id="VGJJ01000026">
    <property type="protein sequence ID" value="MBM3282359.1"/>
    <property type="molecule type" value="Genomic_DNA"/>
</dbReference>